<dbReference type="InterPro" id="IPR001126">
    <property type="entry name" value="UmuC"/>
</dbReference>
<sequence length="1110" mass="120651">MGRGHGFFGGGKWNSYGEYFRHKSEKMHQQLHNSLRQHRQLSGEEKATSSGDSEPATRGRRAREKAQVSGSESPRKRRKGDRVADGGSCPTSVWTARVSPMSSCVQPPPREASSSISSAERTEGTSLAASSPAFIPGLHSSSSTTSSSGGQTAYEESRYARRVRELLLNENDASKLVNPCLFKNCVFYVDGDTLGMDDICFKKLLLLFGGRICMLFGKGCTHIIAETVAMGNQRWRHLREQGGEGKKYVVVTVKWVFDCIDRGKLLPASNFRPQELQTRQRYASNSIASFYASHHADSGGRRIWGKGGVSASAEKDADARECVQVAARDRSDDAEEEEANRGEEREQEAVERIEGEDTFEAPDSIVCIDDDEDETELRGSGDGRQTEDKEGRQRAEESEKEKDQGTAEHGPEGRQTTGASPWLPSTLRDASAAATPSAFSDAFRYTYSSSTQLASPSSSSLTEKAAEPSLLAGAASLSCCLSSVSRRPAGEGFRSPLSASTCSFSPSRVSFETPSPSKPPSPESSMRLARTGDRDETPASPLPSRSRSRTDRSVAGATSPWPSRILRPQHPSFVSSFFENSRLHFIGRWRTRCMNTLATILSKECDGRGDSDSRPAAVSPSSRSSIPFSSLRLEDRTARPGLLLPFALPLLCTPPGNLDVAVSAEAAAAVPVPPGSSSSFSSSRVFSGGLLERLFLAQRRARSSLGAGEQTKIQEGEPTCPGGDDAEAEGEDEKRKENGVTLRGRIRGQTREEKVPEKESEMPLRWILHVDFDAFFVAVALKKRPHLKNFPVAVAHSRGSGGKAASSTSEVASCNYTARASGVYKGQWLGEAKERCPGLITLPYDFDGIEEASEGLFACVLQLSRRILPVSCDETYVQLLLAPRNGESNEETEGLADGSESGEAEKAILDACVELRQRIFERTGCWVSIGAGPNLLAAKLAGLQAKPKASSSSSSSSSLSRDGVCVIRPRESFLWAFMDQVPLRKLPGVGSMLGEKVEKAGRLRLCGQVMKEGIRSLRVLQNLLGRPSHGEQPGILMRALADMLFHGSKQIVLSFHCLDRSSRPSVTFQAVACVERLAVSKLAFCMCMRIQYLDASRDDEIQSTEFRFHA</sequence>
<dbReference type="InterPro" id="IPR036420">
    <property type="entry name" value="BRCT_dom_sf"/>
</dbReference>
<feature type="domain" description="UmuC" evidence="3">
    <location>
        <begin position="767"/>
        <end position="990"/>
    </location>
</feature>
<dbReference type="GO" id="GO:0006281">
    <property type="term" value="P:DNA repair"/>
    <property type="evidence" value="ECO:0007669"/>
    <property type="project" value="InterPro"/>
</dbReference>
<feature type="region of interest" description="Disordered" evidence="1">
    <location>
        <begin position="604"/>
        <end position="628"/>
    </location>
</feature>
<dbReference type="PROSITE" id="PS50172">
    <property type="entry name" value="BRCT"/>
    <property type="match status" value="1"/>
</dbReference>
<dbReference type="EMBL" id="AHZP02001276">
    <property type="protein sequence ID" value="KYK67881.1"/>
    <property type="molecule type" value="Genomic_DNA"/>
</dbReference>
<dbReference type="GO" id="GO:0017125">
    <property type="term" value="F:deoxycytidyl transferase activity"/>
    <property type="evidence" value="ECO:0007669"/>
    <property type="project" value="TreeGrafter"/>
</dbReference>
<dbReference type="OrthoDB" id="348705at2759"/>
<dbReference type="GO" id="GO:0042276">
    <property type="term" value="P:error-prone translesion synthesis"/>
    <property type="evidence" value="ECO:0007669"/>
    <property type="project" value="TreeGrafter"/>
</dbReference>
<feature type="region of interest" description="Disordered" evidence="1">
    <location>
        <begin position="314"/>
        <end position="435"/>
    </location>
</feature>
<gene>
    <name evidence="4" type="ORF">TGPRC2_237480A</name>
</gene>
<dbReference type="InterPro" id="IPR001357">
    <property type="entry name" value="BRCT_dom"/>
</dbReference>
<reference evidence="5" key="1">
    <citation type="submission" date="2016-03" db="EMBL/GenBank/DDBJ databases">
        <authorList>
            <person name="Sibley D."/>
            <person name="Venepally P."/>
            <person name="Karamycheva S."/>
            <person name="Hadjithomas M."/>
            <person name="Khan A."/>
            <person name="Brunk B."/>
            <person name="Roos D."/>
            <person name="Caler E."/>
            <person name="Lorenzi H."/>
        </authorList>
    </citation>
    <scope>NUCLEOTIDE SEQUENCE [LARGE SCALE GENOMIC DNA]</scope>
    <source>
        <strain evidence="5">TgCatPRC2</strain>
    </source>
</reference>
<dbReference type="GO" id="GO:0003887">
    <property type="term" value="F:DNA-directed DNA polymerase activity"/>
    <property type="evidence" value="ECO:0007669"/>
    <property type="project" value="TreeGrafter"/>
</dbReference>
<dbReference type="SUPFAM" id="SSF52113">
    <property type="entry name" value="BRCT domain"/>
    <property type="match status" value="1"/>
</dbReference>
<name>A0A151HEW5_TOXGO</name>
<dbReference type="PANTHER" id="PTHR45990:SF1">
    <property type="entry name" value="DNA REPAIR PROTEIN REV1"/>
    <property type="match status" value="1"/>
</dbReference>
<evidence type="ECO:0000259" key="3">
    <source>
        <dbReference type="PROSITE" id="PS50173"/>
    </source>
</evidence>
<dbReference type="VEuPathDB" id="ToxoDB:TGPRC2_237480A"/>
<dbReference type="InterPro" id="IPR043128">
    <property type="entry name" value="Rev_trsase/Diguanyl_cyclase"/>
</dbReference>
<dbReference type="PROSITE" id="PS50173">
    <property type="entry name" value="UMUC"/>
    <property type="match status" value="1"/>
</dbReference>
<accession>A0A151HEW5</accession>
<feature type="compositionally biased region" description="Low complexity" evidence="1">
    <location>
        <begin position="448"/>
        <end position="460"/>
    </location>
</feature>
<dbReference type="Gene3D" id="3.40.50.10190">
    <property type="entry name" value="BRCT domain"/>
    <property type="match status" value="1"/>
</dbReference>
<dbReference type="AlphaFoldDB" id="A0A151HEW5"/>
<feature type="compositionally biased region" description="Basic and acidic residues" evidence="1">
    <location>
        <begin position="376"/>
        <end position="412"/>
    </location>
</feature>
<dbReference type="PANTHER" id="PTHR45990">
    <property type="entry name" value="DNA REPAIR PROTEIN REV1"/>
    <property type="match status" value="1"/>
</dbReference>
<dbReference type="Gene3D" id="3.40.1170.60">
    <property type="match status" value="1"/>
</dbReference>
<feature type="region of interest" description="Disordered" evidence="1">
    <location>
        <begin position="24"/>
        <end position="154"/>
    </location>
</feature>
<protein>
    <submittedName>
        <fullName evidence="4">BRCA1 C Terminus (BRCT) domain-containing protein</fullName>
    </submittedName>
</protein>
<dbReference type="Proteomes" id="UP000075225">
    <property type="component" value="Unassembled WGS sequence"/>
</dbReference>
<dbReference type="Gene3D" id="3.30.70.270">
    <property type="match status" value="1"/>
</dbReference>
<feature type="region of interest" description="Disordered" evidence="1">
    <location>
        <begin position="705"/>
        <end position="740"/>
    </location>
</feature>
<evidence type="ECO:0000256" key="1">
    <source>
        <dbReference type="SAM" id="MobiDB-lite"/>
    </source>
</evidence>
<feature type="compositionally biased region" description="Polar residues" evidence="1">
    <location>
        <begin position="497"/>
        <end position="513"/>
    </location>
</feature>
<dbReference type="SUPFAM" id="SSF56672">
    <property type="entry name" value="DNA/RNA polymerases"/>
    <property type="match status" value="1"/>
</dbReference>
<comment type="caution">
    <text evidence="4">The sequence shown here is derived from an EMBL/GenBank/DDBJ whole genome shotgun (WGS) entry which is preliminary data.</text>
</comment>
<dbReference type="InterPro" id="IPR043502">
    <property type="entry name" value="DNA/RNA_pol_sf"/>
</dbReference>
<dbReference type="Gene3D" id="6.10.250.1490">
    <property type="match status" value="1"/>
</dbReference>
<evidence type="ECO:0000313" key="4">
    <source>
        <dbReference type="EMBL" id="KYK67881.1"/>
    </source>
</evidence>
<evidence type="ECO:0000313" key="5">
    <source>
        <dbReference type="Proteomes" id="UP000075225"/>
    </source>
</evidence>
<dbReference type="GO" id="GO:0070987">
    <property type="term" value="P:error-free translesion synthesis"/>
    <property type="evidence" value="ECO:0007669"/>
    <property type="project" value="TreeGrafter"/>
</dbReference>
<feature type="compositionally biased region" description="Basic and acidic residues" evidence="1">
    <location>
        <begin position="339"/>
        <end position="355"/>
    </location>
</feature>
<feature type="compositionally biased region" description="Basic and acidic residues" evidence="1">
    <location>
        <begin position="314"/>
        <end position="331"/>
    </location>
</feature>
<feature type="region of interest" description="Disordered" evidence="1">
    <location>
        <begin position="490"/>
        <end position="565"/>
    </location>
</feature>
<feature type="compositionally biased region" description="Basic and acidic residues" evidence="1">
    <location>
        <begin position="604"/>
        <end position="613"/>
    </location>
</feature>
<dbReference type="Pfam" id="PF16589">
    <property type="entry name" value="BRCT_2"/>
    <property type="match status" value="1"/>
</dbReference>
<dbReference type="Pfam" id="PF00817">
    <property type="entry name" value="IMS"/>
    <property type="match status" value="1"/>
</dbReference>
<proteinExistence type="predicted"/>
<organism evidence="4 5">
    <name type="scientific">Toxoplasma gondii TgCatPRC2</name>
    <dbReference type="NCBI Taxonomy" id="1130821"/>
    <lineage>
        <taxon>Eukaryota</taxon>
        <taxon>Sar</taxon>
        <taxon>Alveolata</taxon>
        <taxon>Apicomplexa</taxon>
        <taxon>Conoidasida</taxon>
        <taxon>Coccidia</taxon>
        <taxon>Eucoccidiorida</taxon>
        <taxon>Eimeriorina</taxon>
        <taxon>Sarcocystidae</taxon>
        <taxon>Toxoplasma</taxon>
    </lineage>
</organism>
<feature type="compositionally biased region" description="Low complexity" evidence="1">
    <location>
        <begin position="614"/>
        <end position="628"/>
    </location>
</feature>
<feature type="domain" description="BRCT" evidence="2">
    <location>
        <begin position="177"/>
        <end position="273"/>
    </location>
</feature>
<evidence type="ECO:0000259" key="2">
    <source>
        <dbReference type="PROSITE" id="PS50172"/>
    </source>
</evidence>
<feature type="region of interest" description="Disordered" evidence="1">
    <location>
        <begin position="448"/>
        <end position="467"/>
    </location>
</feature>
<dbReference type="GO" id="GO:0005634">
    <property type="term" value="C:nucleus"/>
    <property type="evidence" value="ECO:0007669"/>
    <property type="project" value="TreeGrafter"/>
</dbReference>
<feature type="compositionally biased region" description="Polar residues" evidence="1">
    <location>
        <begin position="89"/>
        <end position="105"/>
    </location>
</feature>